<evidence type="ECO:0000313" key="2">
    <source>
        <dbReference type="Proteomes" id="UP000237271"/>
    </source>
</evidence>
<dbReference type="PANTHER" id="PTHR11439:SF440">
    <property type="entry name" value="INTEGRASE CATALYTIC DOMAIN-CONTAINING PROTEIN"/>
    <property type="match status" value="1"/>
</dbReference>
<dbReference type="EMBL" id="NCKW01015043">
    <property type="protein sequence ID" value="POM63281.1"/>
    <property type="molecule type" value="Genomic_DNA"/>
</dbReference>
<dbReference type="PANTHER" id="PTHR11439">
    <property type="entry name" value="GAG-POL-RELATED RETROTRANSPOSON"/>
    <property type="match status" value="1"/>
</dbReference>
<evidence type="ECO:0000313" key="1">
    <source>
        <dbReference type="EMBL" id="POM63281.1"/>
    </source>
</evidence>
<proteinExistence type="predicted"/>
<gene>
    <name evidence="1" type="ORF">PHPALM_27425</name>
</gene>
<accession>A0A2P4XCJ1</accession>
<comment type="caution">
    <text evidence="1">The sequence shown here is derived from an EMBL/GenBank/DDBJ whole genome shotgun (WGS) entry which is preliminary data.</text>
</comment>
<keyword evidence="2" id="KW-1185">Reference proteome</keyword>
<dbReference type="OrthoDB" id="119130at2759"/>
<reference evidence="1 2" key="1">
    <citation type="journal article" date="2017" name="Genome Biol. Evol.">
        <title>Phytophthora megakarya and P. palmivora, closely related causal agents of cacao black pod rot, underwent increases in genome sizes and gene numbers by different mechanisms.</title>
        <authorList>
            <person name="Ali S.S."/>
            <person name="Shao J."/>
            <person name="Lary D.J."/>
            <person name="Kronmiller B."/>
            <person name="Shen D."/>
            <person name="Strem M.D."/>
            <person name="Amoako-Attah I."/>
            <person name="Akrofi A.Y."/>
            <person name="Begoude B.A."/>
            <person name="Ten Hoopen G.M."/>
            <person name="Coulibaly K."/>
            <person name="Kebe B.I."/>
            <person name="Melnick R.L."/>
            <person name="Guiltinan M.J."/>
            <person name="Tyler B.M."/>
            <person name="Meinhardt L.W."/>
            <person name="Bailey B.A."/>
        </authorList>
    </citation>
    <scope>NUCLEOTIDE SEQUENCE [LARGE SCALE GENOMIC DNA]</scope>
    <source>
        <strain evidence="2">sbr112.9</strain>
    </source>
</reference>
<protein>
    <submittedName>
        <fullName evidence="1">Polyprotein</fullName>
    </submittedName>
</protein>
<dbReference type="Proteomes" id="UP000237271">
    <property type="component" value="Unassembled WGS sequence"/>
</dbReference>
<name>A0A2P4XCJ1_9STRA</name>
<organism evidence="1 2">
    <name type="scientific">Phytophthora palmivora</name>
    <dbReference type="NCBI Taxonomy" id="4796"/>
    <lineage>
        <taxon>Eukaryota</taxon>
        <taxon>Sar</taxon>
        <taxon>Stramenopiles</taxon>
        <taxon>Oomycota</taxon>
        <taxon>Peronosporomycetes</taxon>
        <taxon>Peronosporales</taxon>
        <taxon>Peronosporaceae</taxon>
        <taxon>Phytophthora</taxon>
    </lineage>
</organism>
<sequence length="65" mass="7152">MYLACGTRPDIAVAVAKSSVYLENPGQRHWDAGIKVVRYLLKTKDVAITYDGRMGTELTGYSDAD</sequence>
<dbReference type="AlphaFoldDB" id="A0A2P4XCJ1"/>